<gene>
    <name evidence="6" type="primary">Int-Tn_4</name>
    <name evidence="6" type="ORF">BWLFYP14_01520</name>
</gene>
<evidence type="ECO:0000256" key="4">
    <source>
        <dbReference type="ARBA" id="ARBA00023172"/>
    </source>
</evidence>
<evidence type="ECO:0000256" key="1">
    <source>
        <dbReference type="ARBA" id="ARBA00008857"/>
    </source>
</evidence>
<dbReference type="Pfam" id="PF00589">
    <property type="entry name" value="Phage_integrase"/>
    <property type="match status" value="1"/>
</dbReference>
<keyword evidence="7" id="KW-1185">Reference proteome</keyword>
<dbReference type="InterPro" id="IPR050808">
    <property type="entry name" value="Phage_Integrase"/>
</dbReference>
<dbReference type="InterPro" id="IPR013762">
    <property type="entry name" value="Integrase-like_cat_sf"/>
</dbReference>
<dbReference type="EMBL" id="CABHOF010000035">
    <property type="protein sequence ID" value="VUX64667.1"/>
    <property type="molecule type" value="Genomic_DNA"/>
</dbReference>
<reference evidence="6 7" key="1">
    <citation type="submission" date="2019-07" db="EMBL/GenBank/DDBJ databases">
        <authorList>
            <person name="Chang H.-W."/>
            <person name="Raman A."/>
            <person name="Venkatesh S."/>
            <person name="Gehrig J."/>
        </authorList>
    </citation>
    <scope>NUCLEOTIDE SEQUENCE [LARGE SCALE GENOMIC DNA]</scope>
    <source>
        <strain evidence="6">Blautia_wexlerae_LFYP_14</strain>
    </source>
</reference>
<dbReference type="PANTHER" id="PTHR30629">
    <property type="entry name" value="PROPHAGE INTEGRASE"/>
    <property type="match status" value="1"/>
</dbReference>
<dbReference type="CDD" id="cd01189">
    <property type="entry name" value="INT_ICEBs1_C_like"/>
    <property type="match status" value="1"/>
</dbReference>
<comment type="similarity">
    <text evidence="1">Belongs to the 'phage' integrase family.</text>
</comment>
<dbReference type="InterPro" id="IPR002104">
    <property type="entry name" value="Integrase_catalytic"/>
</dbReference>
<dbReference type="InterPro" id="IPR010998">
    <property type="entry name" value="Integrase_recombinase_N"/>
</dbReference>
<dbReference type="GO" id="GO:0003677">
    <property type="term" value="F:DNA binding"/>
    <property type="evidence" value="ECO:0007669"/>
    <property type="project" value="UniProtKB-KW"/>
</dbReference>
<dbReference type="InterPro" id="IPR011010">
    <property type="entry name" value="DNA_brk_join_enz"/>
</dbReference>
<proteinExistence type="inferred from homology"/>
<organism evidence="6 7">
    <name type="scientific">Blautia wexlerae</name>
    <dbReference type="NCBI Taxonomy" id="418240"/>
    <lineage>
        <taxon>Bacteria</taxon>
        <taxon>Bacillati</taxon>
        <taxon>Bacillota</taxon>
        <taxon>Clostridia</taxon>
        <taxon>Lachnospirales</taxon>
        <taxon>Lachnospiraceae</taxon>
        <taxon>Blautia</taxon>
    </lineage>
</organism>
<evidence type="ECO:0000256" key="3">
    <source>
        <dbReference type="ARBA" id="ARBA00023125"/>
    </source>
</evidence>
<keyword evidence="4" id="KW-0233">DNA recombination</keyword>
<dbReference type="SUPFAM" id="SSF56349">
    <property type="entry name" value="DNA breaking-rejoining enzymes"/>
    <property type="match status" value="1"/>
</dbReference>
<dbReference type="Gene3D" id="1.10.150.130">
    <property type="match status" value="1"/>
</dbReference>
<protein>
    <submittedName>
        <fullName evidence="6">Transposase from transposon Tn916</fullName>
    </submittedName>
</protein>
<dbReference type="Proteomes" id="UP000366766">
    <property type="component" value="Unassembled WGS sequence"/>
</dbReference>
<keyword evidence="3" id="KW-0238">DNA-binding</keyword>
<dbReference type="AlphaFoldDB" id="A0A564WQV6"/>
<evidence type="ECO:0000256" key="2">
    <source>
        <dbReference type="ARBA" id="ARBA00022908"/>
    </source>
</evidence>
<keyword evidence="2" id="KW-0229">DNA integration</keyword>
<evidence type="ECO:0000259" key="5">
    <source>
        <dbReference type="PROSITE" id="PS51898"/>
    </source>
</evidence>
<evidence type="ECO:0000313" key="6">
    <source>
        <dbReference type="EMBL" id="VUX64667.1"/>
    </source>
</evidence>
<evidence type="ECO:0000313" key="7">
    <source>
        <dbReference type="Proteomes" id="UP000366766"/>
    </source>
</evidence>
<dbReference type="PROSITE" id="PS51898">
    <property type="entry name" value="TYR_RECOMBINASE"/>
    <property type="match status" value="1"/>
</dbReference>
<feature type="domain" description="Tyr recombinase" evidence="5">
    <location>
        <begin position="185"/>
        <end position="385"/>
    </location>
</feature>
<dbReference type="Gene3D" id="1.10.443.10">
    <property type="entry name" value="Intergrase catalytic core"/>
    <property type="match status" value="1"/>
</dbReference>
<sequence>MLKNGIIDTADVLEKAQEMKKQELINMNPWEMYQGKDSCWYVYLPSENDSQKRGKRVKRKDKKDLENFLADYWKEKSFNPTVEEVFNEWNDRRCNLGNIAQSTHERNQQTFNRHYTDFGKRKIKSLEPRDIQDFLESEIGQKELTSKAFSNLKSITVGFLKYAKREQYISFNVKETVDDLDVRDSTFKKTVKEDYEEVFDELELPKFTKYLAENADIANLGIMLMLVTGIRVGELAALKWDDYDGNGLKIRRTETRYQVKKGLNAYEIKDFPKTAAGARYVIIPEDCLWIMKKLKAMNPFTEFIFMKKGKRLTTVSFRNRQYRICKKIGCYPKSPHKLRKTYASLLSDYNVDPKMTIEQMGHTNISCTQGHYFRNRKSLSTKTAILSSIPELQIAQKK</sequence>
<dbReference type="PANTHER" id="PTHR30629:SF2">
    <property type="entry name" value="PROPHAGE INTEGRASE INTS-RELATED"/>
    <property type="match status" value="1"/>
</dbReference>
<accession>A0A564WQV6</accession>
<name>A0A564WQV6_9FIRM</name>
<dbReference type="GO" id="GO:0015074">
    <property type="term" value="P:DNA integration"/>
    <property type="evidence" value="ECO:0007669"/>
    <property type="project" value="UniProtKB-KW"/>
</dbReference>
<dbReference type="GO" id="GO:0006310">
    <property type="term" value="P:DNA recombination"/>
    <property type="evidence" value="ECO:0007669"/>
    <property type="project" value="UniProtKB-KW"/>
</dbReference>